<accession>A0A841BMT7</accession>
<dbReference type="RefSeq" id="WP_184834643.1">
    <property type="nucleotide sequence ID" value="NZ_JACHMN010000002.1"/>
</dbReference>
<proteinExistence type="predicted"/>
<dbReference type="AlphaFoldDB" id="A0A841BMT7"/>
<sequence length="254" mass="27602">MPDRASIYAHYEKQALAGVGIFKRTERTAAKQRAVSWTEIEVARHWSSLKNQQAEWQQTLDRQWQLLCGNDPDVVLQTLAEAFEDNEAPSAAVGVEGDEVSLVLLVPPVSEVIPEQMPSRTAAGNLSLKKIKQSDKADFYKHFVCGQILVTIREAFAVAPGLAFARVVVLRNDGRDVYGRPNMPCLVAARVARASLLGVHWNDADAVDILNAIALEKLLAQAGRSKELAPVDLTAEPDITALVGAVDLEGLANA</sequence>
<dbReference type="Proteomes" id="UP000587527">
    <property type="component" value="Unassembled WGS sequence"/>
</dbReference>
<organism evidence="1 2">
    <name type="scientific">Allocatelliglobosispora scoriae</name>
    <dbReference type="NCBI Taxonomy" id="643052"/>
    <lineage>
        <taxon>Bacteria</taxon>
        <taxon>Bacillati</taxon>
        <taxon>Actinomycetota</taxon>
        <taxon>Actinomycetes</taxon>
        <taxon>Micromonosporales</taxon>
        <taxon>Micromonosporaceae</taxon>
        <taxon>Allocatelliglobosispora</taxon>
    </lineage>
</organism>
<gene>
    <name evidence="1" type="ORF">F4553_001965</name>
</gene>
<evidence type="ECO:0000313" key="1">
    <source>
        <dbReference type="EMBL" id="MBB5868586.1"/>
    </source>
</evidence>
<comment type="caution">
    <text evidence="1">The sequence shown here is derived from an EMBL/GenBank/DDBJ whole genome shotgun (WGS) entry which is preliminary data.</text>
</comment>
<keyword evidence="2" id="KW-1185">Reference proteome</keyword>
<evidence type="ECO:0000313" key="2">
    <source>
        <dbReference type="Proteomes" id="UP000587527"/>
    </source>
</evidence>
<reference evidence="1 2" key="1">
    <citation type="submission" date="2020-08" db="EMBL/GenBank/DDBJ databases">
        <title>Sequencing the genomes of 1000 actinobacteria strains.</title>
        <authorList>
            <person name="Klenk H.-P."/>
        </authorList>
    </citation>
    <scope>NUCLEOTIDE SEQUENCE [LARGE SCALE GENOMIC DNA]</scope>
    <source>
        <strain evidence="1 2">DSM 45362</strain>
    </source>
</reference>
<name>A0A841BMT7_9ACTN</name>
<dbReference type="EMBL" id="JACHMN010000002">
    <property type="protein sequence ID" value="MBB5868586.1"/>
    <property type="molecule type" value="Genomic_DNA"/>
</dbReference>
<protein>
    <submittedName>
        <fullName evidence="1">Uncharacterized protein</fullName>
    </submittedName>
</protein>